<accession>A0A944DA27</accession>
<reference evidence="3" key="1">
    <citation type="journal article" date="2022" name="ISME J.">
        <title>Genetic and phylogenetic analysis of dissimilatory iodate-reducing bacteria identifies potential niches across the world's oceans.</title>
        <authorList>
            <person name="Reyes-Umana V."/>
            <person name="Henning Z."/>
            <person name="Lee K."/>
            <person name="Barnum T.P."/>
            <person name="Coates J.D."/>
        </authorList>
    </citation>
    <scope>NUCLEOTIDE SEQUENCE [LARGE SCALE GENOMIC DNA]</scope>
    <source>
        <strain evidence="3">IR12</strain>
    </source>
</reference>
<dbReference type="Proteomes" id="UP000694660">
    <property type="component" value="Unassembled WGS sequence"/>
</dbReference>
<gene>
    <name evidence="2" type="ORF">I8J34_16305</name>
</gene>
<keyword evidence="3" id="KW-1185">Reference proteome</keyword>
<keyword evidence="1" id="KW-1133">Transmembrane helix</keyword>
<keyword evidence="1" id="KW-0472">Membrane</keyword>
<dbReference type="EMBL" id="JAEKFT010000020">
    <property type="protein sequence ID" value="MBT0962744.1"/>
    <property type="molecule type" value="Genomic_DNA"/>
</dbReference>
<evidence type="ECO:0000313" key="3">
    <source>
        <dbReference type="Proteomes" id="UP000694660"/>
    </source>
</evidence>
<evidence type="ECO:0000256" key="1">
    <source>
        <dbReference type="SAM" id="Phobius"/>
    </source>
</evidence>
<comment type="caution">
    <text evidence="2">The sequence shown here is derived from an EMBL/GenBank/DDBJ whole genome shotgun (WGS) entry which is preliminary data.</text>
</comment>
<dbReference type="PIRSF" id="PIRSF016482">
    <property type="entry name" value="PilO"/>
    <property type="match status" value="1"/>
</dbReference>
<dbReference type="RefSeq" id="WP_214362696.1">
    <property type="nucleotide sequence ID" value="NZ_JAEKFT010000020.1"/>
</dbReference>
<dbReference type="InterPro" id="IPR007445">
    <property type="entry name" value="PilO"/>
</dbReference>
<protein>
    <submittedName>
        <fullName evidence="2">Type 4a pilus biogenesis protein PilO</fullName>
    </submittedName>
</protein>
<dbReference type="GO" id="GO:0043107">
    <property type="term" value="P:type IV pilus-dependent motility"/>
    <property type="evidence" value="ECO:0007669"/>
    <property type="project" value="InterPro"/>
</dbReference>
<evidence type="ECO:0000313" key="2">
    <source>
        <dbReference type="EMBL" id="MBT0962744.1"/>
    </source>
</evidence>
<feature type="transmembrane region" description="Helical" evidence="1">
    <location>
        <begin position="36"/>
        <end position="59"/>
    </location>
</feature>
<dbReference type="Pfam" id="PF04350">
    <property type="entry name" value="PilO"/>
    <property type="match status" value="1"/>
</dbReference>
<sequence>MKASTPASRRQPSIDLSRLADDFRGLDPNDPGVWPLAPRVVFLVAILAATIAGAWWFFWQDQMDTLQQREAEEVTLRADWVSKKRQSVNLDEHLAQLAEIDRQFGALLRQLPNRAEMDSLLADINQAGLGRGLQFELFKPGSDVIKEFYAEMPIAVRLVGQYHDLGAFAGDVAKMPRIVTLNNLSIERPKPGEPLKMDATAVTYRYLDEEELAQQQQAAAQAKKPR</sequence>
<keyword evidence="1" id="KW-0812">Transmembrane</keyword>
<dbReference type="Gene3D" id="3.30.70.60">
    <property type="match status" value="1"/>
</dbReference>
<proteinExistence type="predicted"/>
<organism evidence="2 3">
    <name type="scientific">Denitromonas iodatirespirans</name>
    <dbReference type="NCBI Taxonomy" id="2795389"/>
    <lineage>
        <taxon>Bacteria</taxon>
        <taxon>Pseudomonadati</taxon>
        <taxon>Pseudomonadota</taxon>
        <taxon>Betaproteobacteria</taxon>
        <taxon>Rhodocyclales</taxon>
        <taxon>Zoogloeaceae</taxon>
        <taxon>Denitromonas</taxon>
    </lineage>
</organism>
<dbReference type="AlphaFoldDB" id="A0A944DA27"/>
<dbReference type="PANTHER" id="PTHR39555:SF1">
    <property type="entry name" value="TYPE IV PILUS INNER MEMBRANE COMPONENT PILO"/>
    <property type="match status" value="1"/>
</dbReference>
<dbReference type="PANTHER" id="PTHR39555">
    <property type="entry name" value="FIMBRIAL ASSEMBLY PROTEIN PILO-LIKE PROTEIN-RELATED"/>
    <property type="match status" value="1"/>
</dbReference>
<dbReference type="Gene3D" id="1.10.287.540">
    <property type="entry name" value="Helix hairpin bin"/>
    <property type="match status" value="1"/>
</dbReference>
<dbReference type="InterPro" id="IPR014717">
    <property type="entry name" value="Transl_elong_EF1B/ribsomal_bS6"/>
</dbReference>
<dbReference type="GO" id="GO:0043683">
    <property type="term" value="P:type IV pilus assembly"/>
    <property type="evidence" value="ECO:0007669"/>
    <property type="project" value="InterPro"/>
</dbReference>
<name>A0A944DA27_DENI1</name>